<comment type="similarity">
    <text evidence="1">Belongs to the DprA/Smf family.</text>
</comment>
<reference evidence="5 6" key="1">
    <citation type="submission" date="2020-05" db="EMBL/GenBank/DDBJ databases">
        <title>Complete genome of Desulfobulbus oligotrophicus.</title>
        <authorList>
            <person name="Podar M."/>
        </authorList>
    </citation>
    <scope>NUCLEOTIDE SEQUENCE [LARGE SCALE GENOMIC DNA]</scope>
    <source>
        <strain evidence="5 6">Prop6</strain>
    </source>
</reference>
<dbReference type="RefSeq" id="WP_199264338.1">
    <property type="nucleotide sequence ID" value="NZ_CP054140.1"/>
</dbReference>
<dbReference type="PANTHER" id="PTHR43022:SF1">
    <property type="entry name" value="PROTEIN SMF"/>
    <property type="match status" value="1"/>
</dbReference>
<organism evidence="5 6">
    <name type="scientific">Desulfobulbus oligotrophicus</name>
    <dbReference type="NCBI Taxonomy" id="1909699"/>
    <lineage>
        <taxon>Bacteria</taxon>
        <taxon>Pseudomonadati</taxon>
        <taxon>Thermodesulfobacteriota</taxon>
        <taxon>Desulfobulbia</taxon>
        <taxon>Desulfobulbales</taxon>
        <taxon>Desulfobulbaceae</taxon>
        <taxon>Desulfobulbus</taxon>
    </lineage>
</organism>
<keyword evidence="6" id="KW-1185">Reference proteome</keyword>
<dbReference type="InterPro" id="IPR036388">
    <property type="entry name" value="WH-like_DNA-bd_sf"/>
</dbReference>
<dbReference type="KEGG" id="dog:HP555_06375"/>
<dbReference type="Proteomes" id="UP000596092">
    <property type="component" value="Chromosome"/>
</dbReference>
<proteinExistence type="inferred from homology"/>
<dbReference type="EMBL" id="CP054140">
    <property type="protein sequence ID" value="QQG65517.1"/>
    <property type="molecule type" value="Genomic_DNA"/>
</dbReference>
<feature type="coiled-coil region" evidence="2">
    <location>
        <begin position="52"/>
        <end position="79"/>
    </location>
</feature>
<evidence type="ECO:0000256" key="2">
    <source>
        <dbReference type="SAM" id="Coils"/>
    </source>
</evidence>
<feature type="domain" description="DprA winged helix" evidence="4">
    <location>
        <begin position="311"/>
        <end position="367"/>
    </location>
</feature>
<dbReference type="Gene3D" id="1.10.10.10">
    <property type="entry name" value="Winged helix-like DNA-binding domain superfamily/Winged helix DNA-binding domain"/>
    <property type="match status" value="1"/>
</dbReference>
<dbReference type="InterPro" id="IPR057666">
    <property type="entry name" value="DrpA_SLOG"/>
</dbReference>
<name>A0A7T5VCS1_9BACT</name>
<dbReference type="Pfam" id="PF17782">
    <property type="entry name" value="WHD_DprA"/>
    <property type="match status" value="1"/>
</dbReference>
<evidence type="ECO:0000313" key="6">
    <source>
        <dbReference type="Proteomes" id="UP000596092"/>
    </source>
</evidence>
<dbReference type="GO" id="GO:0009294">
    <property type="term" value="P:DNA-mediated transformation"/>
    <property type="evidence" value="ECO:0007669"/>
    <property type="project" value="InterPro"/>
</dbReference>
<dbReference type="PANTHER" id="PTHR43022">
    <property type="entry name" value="PROTEIN SMF"/>
    <property type="match status" value="1"/>
</dbReference>
<keyword evidence="2" id="KW-0175">Coiled coil</keyword>
<evidence type="ECO:0000259" key="4">
    <source>
        <dbReference type="Pfam" id="PF17782"/>
    </source>
</evidence>
<feature type="domain" description="Smf/DprA SLOG" evidence="3">
    <location>
        <begin position="83"/>
        <end position="288"/>
    </location>
</feature>
<dbReference type="InterPro" id="IPR003488">
    <property type="entry name" value="DprA"/>
</dbReference>
<evidence type="ECO:0000313" key="5">
    <source>
        <dbReference type="EMBL" id="QQG65517.1"/>
    </source>
</evidence>
<dbReference type="AlphaFoldDB" id="A0A7T5VCS1"/>
<evidence type="ECO:0000259" key="3">
    <source>
        <dbReference type="Pfam" id="PF02481"/>
    </source>
</evidence>
<gene>
    <name evidence="5" type="primary">dprA</name>
    <name evidence="5" type="ORF">HP555_06375</name>
</gene>
<accession>A0A7T5VCS1</accession>
<dbReference type="SUPFAM" id="SSF102405">
    <property type="entry name" value="MCP/YpsA-like"/>
    <property type="match status" value="1"/>
</dbReference>
<dbReference type="InterPro" id="IPR041614">
    <property type="entry name" value="DprA_WH"/>
</dbReference>
<protein>
    <submittedName>
        <fullName evidence="5">DNA-protecting protein DprA</fullName>
    </submittedName>
</protein>
<dbReference type="Pfam" id="PF02481">
    <property type="entry name" value="DNA_processg_A"/>
    <property type="match status" value="1"/>
</dbReference>
<evidence type="ECO:0000256" key="1">
    <source>
        <dbReference type="ARBA" id="ARBA00006525"/>
    </source>
</evidence>
<dbReference type="NCBIfam" id="TIGR00732">
    <property type="entry name" value="dprA"/>
    <property type="match status" value="1"/>
</dbReference>
<sequence length="377" mass="40485">MHQDVEDWLTLSFLPGLGCTLINYLVEQLGTPGDVFSRPDQVASLPRYGTRLSTLLNSKKQLRAARTRAQEELELIAKADVQLLVPPSPQYPAALYAFPDRPVLLYCRGNIDVLQQRSVAVVGSRNATDYGRRVAMKLAGDLASAGLTVVSGAAYGIDAAAHHSALAATGATVAVLGCGLDVVYPRAHADLFGKISAQGLLLSEYPLGTQPEGFRFPARNRIISGLVEGVVVVEATEKSGSLITARLALDQGKEVFAVPGRIDSPRSAGTHRLIQQGAHLVHTVDDILLGLSWNQHSGTPRSNEPAEEDDHAGNALTAQEQAVLAQIDTYPRDIETIADLTGLSFAELHGLLLQLELKGLVRQLAGQQYESLEYTND</sequence>
<dbReference type="Gene3D" id="3.40.50.450">
    <property type="match status" value="1"/>
</dbReference>